<dbReference type="FunFam" id="3.30.70.270:FF:000001">
    <property type="entry name" value="Diguanylate cyclase domain protein"/>
    <property type="match status" value="1"/>
</dbReference>
<dbReference type="STRING" id="441209.GCA_001870665_03259"/>
<dbReference type="GO" id="GO:1902201">
    <property type="term" value="P:negative regulation of bacterial-type flagellum-dependent cell motility"/>
    <property type="evidence" value="ECO:0007669"/>
    <property type="project" value="TreeGrafter"/>
</dbReference>
<dbReference type="NCBIfam" id="TIGR00254">
    <property type="entry name" value="GGDEF"/>
    <property type="match status" value="1"/>
</dbReference>
<feature type="modified residue" description="4-aspartylphosphate" evidence="3">
    <location>
        <position position="53"/>
    </location>
</feature>
<evidence type="ECO:0000313" key="6">
    <source>
        <dbReference type="EMBL" id="ATX67359.1"/>
    </source>
</evidence>
<dbReference type="OrthoDB" id="9812260at2"/>
<dbReference type="Pfam" id="PF00990">
    <property type="entry name" value="GGDEF"/>
    <property type="match status" value="1"/>
</dbReference>
<evidence type="ECO:0000259" key="5">
    <source>
        <dbReference type="PROSITE" id="PS50887"/>
    </source>
</evidence>
<proteinExistence type="predicted"/>
<dbReference type="InterPro" id="IPR050469">
    <property type="entry name" value="Diguanylate_Cyclase"/>
</dbReference>
<evidence type="ECO:0000313" key="7">
    <source>
        <dbReference type="Proteomes" id="UP000228948"/>
    </source>
</evidence>
<dbReference type="GO" id="GO:0043709">
    <property type="term" value="P:cell adhesion involved in single-species biofilm formation"/>
    <property type="evidence" value="ECO:0007669"/>
    <property type="project" value="TreeGrafter"/>
</dbReference>
<dbReference type="PROSITE" id="PS50887">
    <property type="entry name" value="GGDEF"/>
    <property type="match status" value="1"/>
</dbReference>
<dbReference type="PANTHER" id="PTHR45138:SF9">
    <property type="entry name" value="DIGUANYLATE CYCLASE DGCM-RELATED"/>
    <property type="match status" value="1"/>
</dbReference>
<dbReference type="Pfam" id="PF00072">
    <property type="entry name" value="Response_reg"/>
    <property type="match status" value="1"/>
</dbReference>
<dbReference type="SUPFAM" id="SSF55073">
    <property type="entry name" value="Nucleotide cyclase"/>
    <property type="match status" value="1"/>
</dbReference>
<dbReference type="AlphaFoldDB" id="A0A2K8KD37"/>
<organism evidence="6 7">
    <name type="scientific">Roseinatronobacter bogoriensis subsp. barguzinensis</name>
    <dbReference type="NCBI Taxonomy" id="441209"/>
    <lineage>
        <taxon>Bacteria</taxon>
        <taxon>Pseudomonadati</taxon>
        <taxon>Pseudomonadota</taxon>
        <taxon>Alphaproteobacteria</taxon>
        <taxon>Rhodobacterales</taxon>
        <taxon>Paracoccaceae</taxon>
        <taxon>Roseinatronobacter</taxon>
    </lineage>
</organism>
<keyword evidence="7" id="KW-1185">Reference proteome</keyword>
<dbReference type="RefSeq" id="WP_071481796.1">
    <property type="nucleotide sequence ID" value="NZ_CP024899.1"/>
</dbReference>
<evidence type="ECO:0000256" key="1">
    <source>
        <dbReference type="ARBA" id="ARBA00012528"/>
    </source>
</evidence>
<evidence type="ECO:0000256" key="3">
    <source>
        <dbReference type="PROSITE-ProRule" id="PRU00169"/>
    </source>
</evidence>
<gene>
    <name evidence="6" type="ORF">BG454_17355</name>
</gene>
<dbReference type="Proteomes" id="UP000228948">
    <property type="component" value="Chromosome"/>
</dbReference>
<dbReference type="EMBL" id="CP024899">
    <property type="protein sequence ID" value="ATX67359.1"/>
    <property type="molecule type" value="Genomic_DNA"/>
</dbReference>
<comment type="catalytic activity">
    <reaction evidence="2">
        <text>2 GTP = 3',3'-c-di-GMP + 2 diphosphate</text>
        <dbReference type="Rhea" id="RHEA:24898"/>
        <dbReference type="ChEBI" id="CHEBI:33019"/>
        <dbReference type="ChEBI" id="CHEBI:37565"/>
        <dbReference type="ChEBI" id="CHEBI:58805"/>
        <dbReference type="EC" id="2.7.7.65"/>
    </reaction>
</comment>
<feature type="domain" description="Response regulatory" evidence="4">
    <location>
        <begin position="160"/>
        <end position="271"/>
    </location>
</feature>
<name>A0A2K8KD37_9RHOB</name>
<evidence type="ECO:0000256" key="2">
    <source>
        <dbReference type="ARBA" id="ARBA00034247"/>
    </source>
</evidence>
<dbReference type="GO" id="GO:0000160">
    <property type="term" value="P:phosphorelay signal transduction system"/>
    <property type="evidence" value="ECO:0007669"/>
    <property type="project" value="InterPro"/>
</dbReference>
<dbReference type="Gene3D" id="3.30.70.270">
    <property type="match status" value="1"/>
</dbReference>
<dbReference type="KEGG" id="rbg:BG454_17355"/>
<feature type="domain" description="GGDEF" evidence="5">
    <location>
        <begin position="322"/>
        <end position="465"/>
    </location>
</feature>
<dbReference type="SMART" id="SM00448">
    <property type="entry name" value="REC"/>
    <property type="match status" value="1"/>
</dbReference>
<accession>A0A2K8KD37</accession>
<dbReference type="EC" id="2.7.7.65" evidence="1"/>
<protein>
    <recommendedName>
        <fullName evidence="1">diguanylate cyclase</fullName>
        <ecNumber evidence="1">2.7.7.65</ecNumber>
    </recommendedName>
</protein>
<dbReference type="SUPFAM" id="SSF52172">
    <property type="entry name" value="CheY-like"/>
    <property type="match status" value="2"/>
</dbReference>
<reference evidence="6 7" key="1">
    <citation type="submission" date="2017-11" db="EMBL/GenBank/DDBJ databases">
        <title>Revised Sequence and Annotation of the Rhodobaca barguzinensis strain alga05 Genome.</title>
        <authorList>
            <person name="Kopejtka K."/>
            <person name="Tomasch J.M."/>
            <person name="Bunk B."/>
            <person name="Koblizek M."/>
        </authorList>
    </citation>
    <scope>NUCLEOTIDE SEQUENCE [LARGE SCALE GENOMIC DNA]</scope>
    <source>
        <strain evidence="7">alga05</strain>
    </source>
</reference>
<dbReference type="InterPro" id="IPR000160">
    <property type="entry name" value="GGDEF_dom"/>
</dbReference>
<dbReference type="InterPro" id="IPR029787">
    <property type="entry name" value="Nucleotide_cyclase"/>
</dbReference>
<dbReference type="Gene3D" id="3.40.50.2300">
    <property type="match status" value="1"/>
</dbReference>
<feature type="domain" description="Response regulatory" evidence="4">
    <location>
        <begin position="4"/>
        <end position="120"/>
    </location>
</feature>
<dbReference type="InterPro" id="IPR011006">
    <property type="entry name" value="CheY-like_superfamily"/>
</dbReference>
<keyword evidence="3" id="KW-0597">Phosphoprotein</keyword>
<dbReference type="SMART" id="SM00267">
    <property type="entry name" value="GGDEF"/>
    <property type="match status" value="1"/>
</dbReference>
<sequence length="492" mass="53818">MPAQILVVDDMLLSRMILRAKLTAACYETRLASNGAEALRLVAESVPDLILLDCNLPDTTGLEICTRLREDPKTRNVPIILFSADSARSTRLLALEAGADEFFNKPMDDAFLMSRIRSLLRASAFEQDYQARATPGLRHGLAEAVSLFRPDGRVTLVRGRNVFAGSSDDILDAGAARIFHDSCNVTDILAGKFGQRKPDILLLAPEVLQEHGIHLISELRARHATRRIPIAVLLQEDAKSQRAMALDLGAEEVLSLPLDTEETQLRLRAMVKRKHRIDAMRHAIGVELDLASRDSLTGLFNRRYAMSRLSDIVMTPADAPSLTYALLLIDLDNFKQVNDSFGHVAGDEVLVEAAARMRDAIGPKDLLARYGGEEFLVVLPDADMTQAHAMAENIRARIEGRAYRLSNGNYSLNITASIGVTVQQSAQSDAYINRLDQIRLVVDLADHALRVAKSTGRNRVAIGQCADAVADGAPLGTEVNHDCVVRCARGGS</sequence>
<evidence type="ECO:0000259" key="4">
    <source>
        <dbReference type="PROSITE" id="PS50110"/>
    </source>
</evidence>
<dbReference type="PANTHER" id="PTHR45138">
    <property type="entry name" value="REGULATORY COMPONENTS OF SENSORY TRANSDUCTION SYSTEM"/>
    <property type="match status" value="1"/>
</dbReference>
<dbReference type="InterPro" id="IPR001789">
    <property type="entry name" value="Sig_transdc_resp-reg_receiver"/>
</dbReference>
<dbReference type="PROSITE" id="PS50110">
    <property type="entry name" value="RESPONSE_REGULATORY"/>
    <property type="match status" value="2"/>
</dbReference>
<comment type="caution">
    <text evidence="3">Lacks conserved residue(s) required for the propagation of feature annotation.</text>
</comment>
<dbReference type="GO" id="GO:0052621">
    <property type="term" value="F:diguanylate cyclase activity"/>
    <property type="evidence" value="ECO:0007669"/>
    <property type="project" value="UniProtKB-EC"/>
</dbReference>
<dbReference type="CDD" id="cd01949">
    <property type="entry name" value="GGDEF"/>
    <property type="match status" value="1"/>
</dbReference>
<dbReference type="GO" id="GO:0005886">
    <property type="term" value="C:plasma membrane"/>
    <property type="evidence" value="ECO:0007669"/>
    <property type="project" value="TreeGrafter"/>
</dbReference>
<dbReference type="InterPro" id="IPR043128">
    <property type="entry name" value="Rev_trsase/Diguanyl_cyclase"/>
</dbReference>